<organism evidence="2">
    <name type="scientific">Heterosigma akashiwo</name>
    <name type="common">Chromophytic alga</name>
    <name type="synonym">Heterosigma carterae</name>
    <dbReference type="NCBI Taxonomy" id="2829"/>
    <lineage>
        <taxon>Eukaryota</taxon>
        <taxon>Sar</taxon>
        <taxon>Stramenopiles</taxon>
        <taxon>Ochrophyta</taxon>
        <taxon>Raphidophyceae</taxon>
        <taxon>Chattonellales</taxon>
        <taxon>Chattonellaceae</taxon>
        <taxon>Heterosigma</taxon>
    </lineage>
</organism>
<proteinExistence type="predicted"/>
<evidence type="ECO:0000256" key="1">
    <source>
        <dbReference type="SAM" id="MobiDB-lite"/>
    </source>
</evidence>
<feature type="region of interest" description="Disordered" evidence="1">
    <location>
        <begin position="41"/>
        <end position="62"/>
    </location>
</feature>
<dbReference type="InterPro" id="IPR036322">
    <property type="entry name" value="WD40_repeat_dom_sf"/>
</dbReference>
<sequence>MLVAVNDIQPAIVCCILNFDSRYIICGSENGRVYIWATQRKGDKDGGSTGANPGRRDRNNAHESFMAAGGDPAIATVAQFVPARAVRHALRPADAAPFPEHDQEHVNAMVISADYNGTIRVYCRSKFKR</sequence>
<dbReference type="AlphaFoldDB" id="A0A7S3XNZ2"/>
<accession>A0A7S3XNZ2</accession>
<gene>
    <name evidence="2" type="ORF">HAKA00212_LOCUS6671</name>
</gene>
<protein>
    <submittedName>
        <fullName evidence="2">Uncharacterized protein</fullName>
    </submittedName>
</protein>
<name>A0A7S3XNZ2_HETAK</name>
<dbReference type="InterPro" id="IPR001680">
    <property type="entry name" value="WD40_rpt"/>
</dbReference>
<dbReference type="Pfam" id="PF00400">
    <property type="entry name" value="WD40"/>
    <property type="match status" value="1"/>
</dbReference>
<reference evidence="2" key="1">
    <citation type="submission" date="2021-01" db="EMBL/GenBank/DDBJ databases">
        <authorList>
            <person name="Corre E."/>
            <person name="Pelletier E."/>
            <person name="Niang G."/>
            <person name="Scheremetjew M."/>
            <person name="Finn R."/>
            <person name="Kale V."/>
            <person name="Holt S."/>
            <person name="Cochrane G."/>
            <person name="Meng A."/>
            <person name="Brown T."/>
            <person name="Cohen L."/>
        </authorList>
    </citation>
    <scope>NUCLEOTIDE SEQUENCE</scope>
    <source>
        <strain evidence="2">CCMP3107</strain>
    </source>
</reference>
<dbReference type="SUPFAM" id="SSF50978">
    <property type="entry name" value="WD40 repeat-like"/>
    <property type="match status" value="1"/>
</dbReference>
<dbReference type="EMBL" id="HBIU01014380">
    <property type="protein sequence ID" value="CAE0627992.1"/>
    <property type="molecule type" value="Transcribed_RNA"/>
</dbReference>
<evidence type="ECO:0000313" key="2">
    <source>
        <dbReference type="EMBL" id="CAE0627992.1"/>
    </source>
</evidence>